<dbReference type="Proteomes" id="UP000315750">
    <property type="component" value="Chromosome"/>
</dbReference>
<sequence length="129" mass="15231">MSHEFQFPLEVRYYETDAQGVVHHANFIKYFEVARLYHLREWGHEYADLERDGIFLVVNKIACNYRMPARFGDILDIKVRVTRARGARIDNEYMVYRDGLLIAEGSSTIACIDRQGNLQRLPEYLLMKE</sequence>
<accession>A0A518AR21</accession>
<dbReference type="RefSeq" id="WP_197528415.1">
    <property type="nucleotide sequence ID" value="NZ_CP036278.1"/>
</dbReference>
<dbReference type="CDD" id="cd00586">
    <property type="entry name" value="4HBT"/>
    <property type="match status" value="1"/>
</dbReference>
<dbReference type="NCBIfam" id="TIGR00051">
    <property type="entry name" value="YbgC/FadM family acyl-CoA thioesterase"/>
    <property type="match status" value="1"/>
</dbReference>
<dbReference type="GO" id="GO:0047617">
    <property type="term" value="F:fatty acyl-CoA hydrolase activity"/>
    <property type="evidence" value="ECO:0007669"/>
    <property type="project" value="TreeGrafter"/>
</dbReference>
<dbReference type="Pfam" id="PF13279">
    <property type="entry name" value="4HBT_2"/>
    <property type="match status" value="1"/>
</dbReference>
<gene>
    <name evidence="3" type="primary">ybgC</name>
    <name evidence="3" type="ORF">Pan181_33790</name>
</gene>
<dbReference type="InterPro" id="IPR029069">
    <property type="entry name" value="HotDog_dom_sf"/>
</dbReference>
<dbReference type="PIRSF" id="PIRSF003230">
    <property type="entry name" value="YbgC"/>
    <property type="match status" value="1"/>
</dbReference>
<dbReference type="AlphaFoldDB" id="A0A518AR21"/>
<dbReference type="PANTHER" id="PTHR31793:SF27">
    <property type="entry name" value="NOVEL THIOESTERASE SUPERFAMILY DOMAIN AND SAPOSIN A-TYPE DOMAIN CONTAINING PROTEIN (0610012H03RIK)"/>
    <property type="match status" value="1"/>
</dbReference>
<comment type="similarity">
    <text evidence="1">Belongs to the 4-hydroxybenzoyl-CoA thioesterase family.</text>
</comment>
<proteinExistence type="inferred from homology"/>
<dbReference type="KEGG" id="amuc:Pan181_33790"/>
<dbReference type="Gene3D" id="3.10.129.10">
    <property type="entry name" value="Hotdog Thioesterase"/>
    <property type="match status" value="1"/>
</dbReference>
<dbReference type="EMBL" id="CP036278">
    <property type="protein sequence ID" value="QDU57165.1"/>
    <property type="molecule type" value="Genomic_DNA"/>
</dbReference>
<evidence type="ECO:0000256" key="1">
    <source>
        <dbReference type="ARBA" id="ARBA00005953"/>
    </source>
</evidence>
<dbReference type="EC" id="3.1.2.-" evidence="3"/>
<reference evidence="3 4" key="1">
    <citation type="submission" date="2019-02" db="EMBL/GenBank/DDBJ databases">
        <title>Deep-cultivation of Planctomycetes and their phenomic and genomic characterization uncovers novel biology.</title>
        <authorList>
            <person name="Wiegand S."/>
            <person name="Jogler M."/>
            <person name="Boedeker C."/>
            <person name="Pinto D."/>
            <person name="Vollmers J."/>
            <person name="Rivas-Marin E."/>
            <person name="Kohn T."/>
            <person name="Peeters S.H."/>
            <person name="Heuer A."/>
            <person name="Rast P."/>
            <person name="Oberbeckmann S."/>
            <person name="Bunk B."/>
            <person name="Jeske O."/>
            <person name="Meyerdierks A."/>
            <person name="Storesund J.E."/>
            <person name="Kallscheuer N."/>
            <person name="Luecker S."/>
            <person name="Lage O.M."/>
            <person name="Pohl T."/>
            <person name="Merkel B.J."/>
            <person name="Hornburger P."/>
            <person name="Mueller R.-W."/>
            <person name="Bruemmer F."/>
            <person name="Labrenz M."/>
            <person name="Spormann A.M."/>
            <person name="Op den Camp H."/>
            <person name="Overmann J."/>
            <person name="Amann R."/>
            <person name="Jetten M.S.M."/>
            <person name="Mascher T."/>
            <person name="Medema M.H."/>
            <person name="Devos D.P."/>
            <person name="Kaster A.-K."/>
            <person name="Ovreas L."/>
            <person name="Rohde M."/>
            <person name="Galperin M.Y."/>
            <person name="Jogler C."/>
        </authorList>
    </citation>
    <scope>NUCLEOTIDE SEQUENCE [LARGE SCALE GENOMIC DNA]</scope>
    <source>
        <strain evidence="3 4">Pan181</strain>
    </source>
</reference>
<evidence type="ECO:0000256" key="2">
    <source>
        <dbReference type="ARBA" id="ARBA00022801"/>
    </source>
</evidence>
<evidence type="ECO:0000313" key="4">
    <source>
        <dbReference type="Proteomes" id="UP000315750"/>
    </source>
</evidence>
<dbReference type="PANTHER" id="PTHR31793">
    <property type="entry name" value="4-HYDROXYBENZOYL-COA THIOESTERASE FAMILY MEMBER"/>
    <property type="match status" value="1"/>
</dbReference>
<protein>
    <submittedName>
        <fullName evidence="3">Acyl-CoA thioester hydrolase YbgC</fullName>
        <ecNumber evidence="3">3.1.2.-</ecNumber>
    </submittedName>
</protein>
<dbReference type="InterPro" id="IPR006684">
    <property type="entry name" value="YbgC/YbaW"/>
</dbReference>
<dbReference type="SUPFAM" id="SSF54637">
    <property type="entry name" value="Thioesterase/thiol ester dehydrase-isomerase"/>
    <property type="match status" value="1"/>
</dbReference>
<keyword evidence="2 3" id="KW-0378">Hydrolase</keyword>
<evidence type="ECO:0000313" key="3">
    <source>
        <dbReference type="EMBL" id="QDU57165.1"/>
    </source>
</evidence>
<keyword evidence="4" id="KW-1185">Reference proteome</keyword>
<dbReference type="InterPro" id="IPR050563">
    <property type="entry name" value="4-hydroxybenzoyl-CoA_TE"/>
</dbReference>
<organism evidence="3 4">
    <name type="scientific">Aeoliella mucimassa</name>
    <dbReference type="NCBI Taxonomy" id="2527972"/>
    <lineage>
        <taxon>Bacteria</taxon>
        <taxon>Pseudomonadati</taxon>
        <taxon>Planctomycetota</taxon>
        <taxon>Planctomycetia</taxon>
        <taxon>Pirellulales</taxon>
        <taxon>Lacipirellulaceae</taxon>
        <taxon>Aeoliella</taxon>
    </lineage>
</organism>
<name>A0A518AR21_9BACT</name>